<dbReference type="InterPro" id="IPR028019">
    <property type="entry name" value="DUF4508"/>
</dbReference>
<evidence type="ECO:0000313" key="2">
    <source>
        <dbReference type="Proteomes" id="UP001458880"/>
    </source>
</evidence>
<evidence type="ECO:0000313" key="1">
    <source>
        <dbReference type="EMBL" id="KAK9703163.1"/>
    </source>
</evidence>
<reference evidence="1 2" key="1">
    <citation type="journal article" date="2024" name="BMC Genomics">
        <title>De novo assembly and annotation of Popillia japonica's genome with initial clues to its potential as an invasive pest.</title>
        <authorList>
            <person name="Cucini C."/>
            <person name="Boschi S."/>
            <person name="Funari R."/>
            <person name="Cardaioli E."/>
            <person name="Iannotti N."/>
            <person name="Marturano G."/>
            <person name="Paoli F."/>
            <person name="Bruttini M."/>
            <person name="Carapelli A."/>
            <person name="Frati F."/>
            <person name="Nardi F."/>
        </authorList>
    </citation>
    <scope>NUCLEOTIDE SEQUENCE [LARGE SCALE GENOMIC DNA]</scope>
    <source>
        <strain evidence="1">DMR45628</strain>
    </source>
</reference>
<dbReference type="PANTHER" id="PTHR16260">
    <property type="entry name" value="SIMILAR TO 1700123O20RIK PROTEIN"/>
    <property type="match status" value="1"/>
</dbReference>
<dbReference type="PANTHER" id="PTHR16260:SF3">
    <property type="entry name" value="CHROMOSOME 14 OPEN READING FRAME 119-LIKE-RELATED"/>
    <property type="match status" value="1"/>
</dbReference>
<gene>
    <name evidence="1" type="ORF">QE152_g29516</name>
</gene>
<comment type="caution">
    <text evidence="1">The sequence shown here is derived from an EMBL/GenBank/DDBJ whole genome shotgun (WGS) entry which is preliminary data.</text>
</comment>
<dbReference type="EMBL" id="JASPKY010000375">
    <property type="protein sequence ID" value="KAK9703163.1"/>
    <property type="molecule type" value="Genomic_DNA"/>
</dbReference>
<organism evidence="1 2">
    <name type="scientific">Popillia japonica</name>
    <name type="common">Japanese beetle</name>
    <dbReference type="NCBI Taxonomy" id="7064"/>
    <lineage>
        <taxon>Eukaryota</taxon>
        <taxon>Metazoa</taxon>
        <taxon>Ecdysozoa</taxon>
        <taxon>Arthropoda</taxon>
        <taxon>Hexapoda</taxon>
        <taxon>Insecta</taxon>
        <taxon>Pterygota</taxon>
        <taxon>Neoptera</taxon>
        <taxon>Endopterygota</taxon>
        <taxon>Coleoptera</taxon>
        <taxon>Polyphaga</taxon>
        <taxon>Scarabaeiformia</taxon>
        <taxon>Scarabaeidae</taxon>
        <taxon>Rutelinae</taxon>
        <taxon>Popillia</taxon>
    </lineage>
</organism>
<dbReference type="Proteomes" id="UP001458880">
    <property type="component" value="Unassembled WGS sequence"/>
</dbReference>
<name>A0AAW1JHD6_POPJA</name>
<sequence length="144" mass="17154">MTAVKTVPYATTKKFFVDRFISPLKTVTAMTMLGVDEQIRYLLQWFNEWSELQRSDFLPIISEKYSNKPYVNGIVNNIANVSCQEKPMSLFQCRVKLFREWFNLWNMEQRDVFLKRLMEIDDVFTDKLKHELQNGADNQEILED</sequence>
<accession>A0AAW1JHD6</accession>
<keyword evidence="2" id="KW-1185">Reference proteome</keyword>
<dbReference type="Pfam" id="PF14969">
    <property type="entry name" value="DUF4508"/>
    <property type="match status" value="1"/>
</dbReference>
<protein>
    <submittedName>
        <fullName evidence="1">Uncharacterized protein</fullName>
    </submittedName>
</protein>
<dbReference type="AlphaFoldDB" id="A0AAW1JHD6"/>
<proteinExistence type="predicted"/>